<name>A0A233ST08_STRDA</name>
<gene>
    <name evidence="3" type="ORF">BEK98_08065</name>
</gene>
<evidence type="ECO:0000256" key="1">
    <source>
        <dbReference type="SAM" id="MobiDB-lite"/>
    </source>
</evidence>
<dbReference type="Proteomes" id="UP000215483">
    <property type="component" value="Unassembled WGS sequence"/>
</dbReference>
<dbReference type="InterPro" id="IPR032722">
    <property type="entry name" value="Deaminase_XOO_2897"/>
</dbReference>
<feature type="region of interest" description="Disordered" evidence="1">
    <location>
        <begin position="195"/>
        <end position="242"/>
    </location>
</feature>
<evidence type="ECO:0000259" key="2">
    <source>
        <dbReference type="Pfam" id="PF25547"/>
    </source>
</evidence>
<dbReference type="Pfam" id="PF25547">
    <property type="entry name" value="WXG100_2"/>
    <property type="match status" value="1"/>
</dbReference>
<accession>A0A233ST08</accession>
<feature type="domain" description="Outer membrane channel protein CpnT-like N-terminal" evidence="2">
    <location>
        <begin position="10"/>
        <end position="140"/>
    </location>
</feature>
<dbReference type="AlphaFoldDB" id="A0A233ST08"/>
<feature type="region of interest" description="Disordered" evidence="1">
    <location>
        <begin position="403"/>
        <end position="422"/>
    </location>
</feature>
<dbReference type="EMBL" id="MCGQ01000007">
    <property type="protein sequence ID" value="OXY98774.1"/>
    <property type="molecule type" value="Genomic_DNA"/>
</dbReference>
<proteinExistence type="predicted"/>
<reference evidence="3 4" key="1">
    <citation type="submission" date="2016-07" db="EMBL/GenBank/DDBJ databases">
        <title>Draft genome of Streptomyces diastatochromogenes.</title>
        <authorList>
            <person name="Podduturi R."/>
            <person name="Lukassen M.B."/>
            <person name="Clausen N."/>
            <person name="Nielsen J.L."/>
            <person name="Jorgensen N.O."/>
        </authorList>
    </citation>
    <scope>NUCLEOTIDE SEQUENCE [LARGE SCALE GENOMIC DNA]</scope>
    <source>
        <strain evidence="3 4">DSM 40608</strain>
    </source>
</reference>
<evidence type="ECO:0000313" key="4">
    <source>
        <dbReference type="Proteomes" id="UP000215483"/>
    </source>
</evidence>
<feature type="compositionally biased region" description="Basic and acidic residues" evidence="1">
    <location>
        <begin position="403"/>
        <end position="419"/>
    </location>
</feature>
<dbReference type="InterPro" id="IPR057746">
    <property type="entry name" value="CpnT-like_N"/>
</dbReference>
<evidence type="ECO:0000313" key="3">
    <source>
        <dbReference type="EMBL" id="OXY98774.1"/>
    </source>
</evidence>
<sequence>MGYTLPGWLDEVLDFIGINFPNVDEDDYREMADAMRDFADKFEGHGADAHKTVEAILASSRGWAVHSMQSHWSQVKAGHLDKIPELARLFADACDVVADIIFGMKTKAEAELAIMAGSVGLSVGLAVFTGGLSAVIGAAETAAMRQLVKRIIDEAADRIVDELLARVTEPVNAKLEAMIEDAVLNLAEDAFSLPPAPGGSGGGGGHGHGHGGMQLASAGGGSGMELASASGGPGAGGDLHIDHEEFESGAGKLSFHGSELHLNSSAPLGRAKGAFGRTKGKDPFTQAFDSVLHGGLKGCEKALGKLGKHVGETVPNRAKAVSRLHKGNDNEVGQRAKRIKTWKDGEDAETRTYLLNADGSVQRLHADGGTATLDDHDRNRLHGIVGDDGKFYIPDTPKAKAEFHAESKHPGRAKSEKIDASTSDLARATQAARVARSDGGGTNYAAGRYVDAVGRESILVGYSNKRGHSERMIGFPILHSGNKDRLEEIFTEREPCKKNPVCARWLDYHFGSDLKVTHAADYYDEAGKTTNKQHNQYVNGLKKTLGL</sequence>
<organism evidence="3 4">
    <name type="scientific">Streptomyces diastatochromogenes</name>
    <dbReference type="NCBI Taxonomy" id="42236"/>
    <lineage>
        <taxon>Bacteria</taxon>
        <taxon>Bacillati</taxon>
        <taxon>Actinomycetota</taxon>
        <taxon>Actinomycetes</taxon>
        <taxon>Kitasatosporales</taxon>
        <taxon>Streptomycetaceae</taxon>
        <taxon>Streptomyces</taxon>
    </lineage>
</organism>
<feature type="compositionally biased region" description="Gly residues" evidence="1">
    <location>
        <begin position="198"/>
        <end position="223"/>
    </location>
</feature>
<keyword evidence="4" id="KW-1185">Reference proteome</keyword>
<protein>
    <recommendedName>
        <fullName evidence="2">Outer membrane channel protein CpnT-like N-terminal domain-containing protein</fullName>
    </recommendedName>
</protein>
<dbReference type="RefSeq" id="WP_167444099.1">
    <property type="nucleotide sequence ID" value="NZ_MCGQ01000007.1"/>
</dbReference>
<dbReference type="Pfam" id="PF14440">
    <property type="entry name" value="XOO_2897-deam"/>
    <property type="match status" value="1"/>
</dbReference>
<comment type="caution">
    <text evidence="3">The sequence shown here is derived from an EMBL/GenBank/DDBJ whole genome shotgun (WGS) entry which is preliminary data.</text>
</comment>